<protein>
    <submittedName>
        <fullName evidence="2">Uncharacterized protein</fullName>
    </submittedName>
</protein>
<evidence type="ECO:0000313" key="2">
    <source>
        <dbReference type="EMBL" id="QYT02027.1"/>
    </source>
</evidence>
<gene>
    <name evidence="2" type="ORF">H0G86_009033</name>
</gene>
<evidence type="ECO:0000256" key="1">
    <source>
        <dbReference type="SAM" id="MobiDB-lite"/>
    </source>
</evidence>
<keyword evidence="3" id="KW-1185">Reference proteome</keyword>
<name>A0A8G0LH66_9HYPO</name>
<sequence>MVSISATLRRISKPYRQEGSKQFHLYQSCETAARRQSEASSLKATSTTPERQARADSSSSYINRHQPRDKHSTGHPNSEPSLLVFDECNIVKGELTQFWK</sequence>
<reference evidence="2 3" key="1">
    <citation type="journal article" date="2021" name="BMC Genomics">
        <title>Telomere-to-telomere genome assembly of asparaginase-producing Trichoderma simmonsii.</title>
        <authorList>
            <person name="Chung D."/>
            <person name="Kwon Y.M."/>
            <person name="Yang Y."/>
        </authorList>
    </citation>
    <scope>NUCLEOTIDE SEQUENCE [LARGE SCALE GENOMIC DNA]</scope>
    <source>
        <strain evidence="2 3">GH-Sj1</strain>
    </source>
</reference>
<accession>A0A8G0LH66</accession>
<proteinExistence type="predicted"/>
<feature type="region of interest" description="Disordered" evidence="1">
    <location>
        <begin position="34"/>
        <end position="81"/>
    </location>
</feature>
<organism evidence="2 3">
    <name type="scientific">Trichoderma simmonsii</name>
    <dbReference type="NCBI Taxonomy" id="1491479"/>
    <lineage>
        <taxon>Eukaryota</taxon>
        <taxon>Fungi</taxon>
        <taxon>Dikarya</taxon>
        <taxon>Ascomycota</taxon>
        <taxon>Pezizomycotina</taxon>
        <taxon>Sordariomycetes</taxon>
        <taxon>Hypocreomycetidae</taxon>
        <taxon>Hypocreales</taxon>
        <taxon>Hypocreaceae</taxon>
        <taxon>Trichoderma</taxon>
    </lineage>
</organism>
<feature type="compositionally biased region" description="Polar residues" evidence="1">
    <location>
        <begin position="38"/>
        <end position="63"/>
    </location>
</feature>
<dbReference type="Proteomes" id="UP000826661">
    <property type="component" value="Chromosome V"/>
</dbReference>
<dbReference type="AlphaFoldDB" id="A0A8G0LH66"/>
<dbReference type="EMBL" id="CP075868">
    <property type="protein sequence ID" value="QYT02027.1"/>
    <property type="molecule type" value="Genomic_DNA"/>
</dbReference>
<evidence type="ECO:0000313" key="3">
    <source>
        <dbReference type="Proteomes" id="UP000826661"/>
    </source>
</evidence>